<dbReference type="Pfam" id="PF14226">
    <property type="entry name" value="DIOX_N"/>
    <property type="match status" value="1"/>
</dbReference>
<evidence type="ECO:0008006" key="8">
    <source>
        <dbReference type="Google" id="ProtNLM"/>
    </source>
</evidence>
<evidence type="ECO:0000259" key="4">
    <source>
        <dbReference type="Pfam" id="PF03171"/>
    </source>
</evidence>
<evidence type="ECO:0000313" key="6">
    <source>
        <dbReference type="EMBL" id="GJN04793.1"/>
    </source>
</evidence>
<accession>A0AAV5D3V1</accession>
<dbReference type="InterPro" id="IPR050295">
    <property type="entry name" value="Plant_2OG-oxidoreductases"/>
</dbReference>
<gene>
    <name evidence="6" type="primary">ga22366</name>
    <name evidence="6" type="ORF">PR202_ga22366</name>
</gene>
<reference evidence="6" key="1">
    <citation type="journal article" date="2018" name="DNA Res.">
        <title>Multiple hybrid de novo genome assembly of finger millet, an orphan allotetraploid crop.</title>
        <authorList>
            <person name="Hatakeyama M."/>
            <person name="Aluri S."/>
            <person name="Balachadran M.T."/>
            <person name="Sivarajan S.R."/>
            <person name="Patrignani A."/>
            <person name="Gruter S."/>
            <person name="Poveda L."/>
            <person name="Shimizu-Inatsugi R."/>
            <person name="Baeten J."/>
            <person name="Francoijs K.J."/>
            <person name="Nataraja K.N."/>
            <person name="Reddy Y.A.N."/>
            <person name="Phadnis S."/>
            <person name="Ravikumar R.L."/>
            <person name="Schlapbach R."/>
            <person name="Sreeman S.M."/>
            <person name="Shimizu K.K."/>
        </authorList>
    </citation>
    <scope>NUCLEOTIDE SEQUENCE</scope>
</reference>
<reference evidence="6" key="2">
    <citation type="submission" date="2021-12" db="EMBL/GenBank/DDBJ databases">
        <title>Resequencing data analysis of finger millet.</title>
        <authorList>
            <person name="Hatakeyama M."/>
            <person name="Aluri S."/>
            <person name="Balachadran M.T."/>
            <person name="Sivarajan S.R."/>
            <person name="Poveda L."/>
            <person name="Shimizu-Inatsugi R."/>
            <person name="Schlapbach R."/>
            <person name="Sreeman S.M."/>
            <person name="Shimizu K.K."/>
        </authorList>
    </citation>
    <scope>NUCLEOTIDE SEQUENCE</scope>
</reference>
<dbReference type="GO" id="GO:0046872">
    <property type="term" value="F:metal ion binding"/>
    <property type="evidence" value="ECO:0007669"/>
    <property type="project" value="UniProtKB-KW"/>
</dbReference>
<dbReference type="Gene3D" id="2.60.120.330">
    <property type="entry name" value="B-lactam Antibiotic, Isopenicillin N Synthase, Chain"/>
    <property type="match status" value="1"/>
</dbReference>
<dbReference type="GO" id="GO:0016491">
    <property type="term" value="F:oxidoreductase activity"/>
    <property type="evidence" value="ECO:0007669"/>
    <property type="project" value="UniProtKB-KW"/>
</dbReference>
<comment type="caution">
    <text evidence="6">The sequence shown here is derived from an EMBL/GenBank/DDBJ whole genome shotgun (WGS) entry which is preliminary data.</text>
</comment>
<keyword evidence="1" id="KW-0479">Metal-binding</keyword>
<dbReference type="EMBL" id="BQKI01000011">
    <property type="protein sequence ID" value="GJN04793.1"/>
    <property type="molecule type" value="Genomic_DNA"/>
</dbReference>
<keyword evidence="2" id="KW-0560">Oxidoreductase</keyword>
<dbReference type="InterPro" id="IPR027443">
    <property type="entry name" value="IPNS-like_sf"/>
</dbReference>
<name>A0AAV5D3V1_ELECO</name>
<proteinExistence type="predicted"/>
<sequence>MKHDQPGATMFPDTGGPHAPVIDMTNPDCGACLSDAAMEWGCFQVINHGVPAAVVAELQRVGRAFFELMPEEKCRYSWDPASGSIEGYKVGTKVQRNLTGKKAWGDFFYHYVAPPSIVNHNIWPQNPAGYREANEEYCRHMQRLTREMFEDLSVGLGLEKGAMREAFGGDELVLLQKINSYPPCPQPDLVLGIGPHTDVCTLTILLPNEVPGLQIMKDGRWHDLLGTATDFQQREVQGRDAPAMVNMDKTRMSWPVHVEPPKELVVGPHPQLVSSCSLPIYKAKKYKDYQYILQAVDGKAAAN</sequence>
<protein>
    <recommendedName>
        <fullName evidence="8">Fe2OG dioxygenase domain-containing protein</fullName>
    </recommendedName>
</protein>
<dbReference type="Pfam" id="PF03171">
    <property type="entry name" value="2OG-FeII_Oxy"/>
    <property type="match status" value="1"/>
</dbReference>
<dbReference type="Proteomes" id="UP001054889">
    <property type="component" value="Unassembled WGS sequence"/>
</dbReference>
<evidence type="ECO:0000256" key="2">
    <source>
        <dbReference type="ARBA" id="ARBA00023002"/>
    </source>
</evidence>
<feature type="domain" description="Non-haem dioxygenase N-terminal" evidence="5">
    <location>
        <begin position="20"/>
        <end position="126"/>
    </location>
</feature>
<dbReference type="PANTHER" id="PTHR47991">
    <property type="entry name" value="OXOGLUTARATE/IRON-DEPENDENT DIOXYGENASE"/>
    <property type="match status" value="1"/>
</dbReference>
<keyword evidence="3" id="KW-0408">Iron</keyword>
<evidence type="ECO:0000256" key="3">
    <source>
        <dbReference type="ARBA" id="ARBA00023004"/>
    </source>
</evidence>
<feature type="domain" description="Isopenicillin N synthase-like Fe(2+) 2OG dioxygenase" evidence="4">
    <location>
        <begin position="176"/>
        <end position="224"/>
    </location>
</feature>
<evidence type="ECO:0000256" key="1">
    <source>
        <dbReference type="ARBA" id="ARBA00022723"/>
    </source>
</evidence>
<dbReference type="AlphaFoldDB" id="A0AAV5D3V1"/>
<organism evidence="6 7">
    <name type="scientific">Eleusine coracana subsp. coracana</name>
    <dbReference type="NCBI Taxonomy" id="191504"/>
    <lineage>
        <taxon>Eukaryota</taxon>
        <taxon>Viridiplantae</taxon>
        <taxon>Streptophyta</taxon>
        <taxon>Embryophyta</taxon>
        <taxon>Tracheophyta</taxon>
        <taxon>Spermatophyta</taxon>
        <taxon>Magnoliopsida</taxon>
        <taxon>Liliopsida</taxon>
        <taxon>Poales</taxon>
        <taxon>Poaceae</taxon>
        <taxon>PACMAD clade</taxon>
        <taxon>Chloridoideae</taxon>
        <taxon>Cynodonteae</taxon>
        <taxon>Eleusininae</taxon>
        <taxon>Eleusine</taxon>
    </lineage>
</organism>
<dbReference type="SUPFAM" id="SSF51197">
    <property type="entry name" value="Clavaminate synthase-like"/>
    <property type="match status" value="1"/>
</dbReference>
<dbReference type="InterPro" id="IPR044861">
    <property type="entry name" value="IPNS-like_FE2OG_OXY"/>
</dbReference>
<evidence type="ECO:0000259" key="5">
    <source>
        <dbReference type="Pfam" id="PF14226"/>
    </source>
</evidence>
<dbReference type="InterPro" id="IPR026992">
    <property type="entry name" value="DIOX_N"/>
</dbReference>
<keyword evidence="7" id="KW-1185">Reference proteome</keyword>
<evidence type="ECO:0000313" key="7">
    <source>
        <dbReference type="Proteomes" id="UP001054889"/>
    </source>
</evidence>